<sequence>CLIIHLPHIRSIALERITLLTGELFFICSLHEITIF</sequence>
<comment type="caution">
    <text evidence="1">The sequence shown here is derived from an EMBL/GenBank/DDBJ whole genome shotgun (WGS) entry which is preliminary data.</text>
</comment>
<evidence type="ECO:0000313" key="1">
    <source>
        <dbReference type="EMBL" id="POO01093.1"/>
    </source>
</evidence>
<evidence type="ECO:0000313" key="2">
    <source>
        <dbReference type="Proteomes" id="UP000237000"/>
    </source>
</evidence>
<dbReference type="InParanoid" id="A0A2P5FTG9"/>
<dbReference type="AlphaFoldDB" id="A0A2P5FTG9"/>
<feature type="non-terminal residue" evidence="1">
    <location>
        <position position="1"/>
    </location>
</feature>
<organism evidence="1 2">
    <name type="scientific">Trema orientale</name>
    <name type="common">Charcoal tree</name>
    <name type="synonym">Celtis orientalis</name>
    <dbReference type="NCBI Taxonomy" id="63057"/>
    <lineage>
        <taxon>Eukaryota</taxon>
        <taxon>Viridiplantae</taxon>
        <taxon>Streptophyta</taxon>
        <taxon>Embryophyta</taxon>
        <taxon>Tracheophyta</taxon>
        <taxon>Spermatophyta</taxon>
        <taxon>Magnoliopsida</taxon>
        <taxon>eudicotyledons</taxon>
        <taxon>Gunneridae</taxon>
        <taxon>Pentapetalae</taxon>
        <taxon>rosids</taxon>
        <taxon>fabids</taxon>
        <taxon>Rosales</taxon>
        <taxon>Cannabaceae</taxon>
        <taxon>Trema</taxon>
    </lineage>
</organism>
<keyword evidence="2" id="KW-1185">Reference proteome</keyword>
<dbReference type="OrthoDB" id="10504270at2759"/>
<dbReference type="Proteomes" id="UP000237000">
    <property type="component" value="Unassembled WGS sequence"/>
</dbReference>
<proteinExistence type="predicted"/>
<reference evidence="2" key="1">
    <citation type="submission" date="2016-06" db="EMBL/GenBank/DDBJ databases">
        <title>Parallel loss of symbiosis genes in relatives of nitrogen-fixing non-legume Parasponia.</title>
        <authorList>
            <person name="Van Velzen R."/>
            <person name="Holmer R."/>
            <person name="Bu F."/>
            <person name="Rutten L."/>
            <person name="Van Zeijl A."/>
            <person name="Liu W."/>
            <person name="Santuari L."/>
            <person name="Cao Q."/>
            <person name="Sharma T."/>
            <person name="Shen D."/>
            <person name="Roswanjaya Y."/>
            <person name="Wardhani T."/>
            <person name="Kalhor M.S."/>
            <person name="Jansen J."/>
            <person name="Van den Hoogen J."/>
            <person name="Gungor B."/>
            <person name="Hartog M."/>
            <person name="Hontelez J."/>
            <person name="Verver J."/>
            <person name="Yang W.-C."/>
            <person name="Schijlen E."/>
            <person name="Repin R."/>
            <person name="Schilthuizen M."/>
            <person name="Schranz E."/>
            <person name="Heidstra R."/>
            <person name="Miyata K."/>
            <person name="Fedorova E."/>
            <person name="Kohlen W."/>
            <person name="Bisseling T."/>
            <person name="Smit S."/>
            <person name="Geurts R."/>
        </authorList>
    </citation>
    <scope>NUCLEOTIDE SEQUENCE [LARGE SCALE GENOMIC DNA]</scope>
    <source>
        <strain evidence="2">cv. RG33-2</strain>
    </source>
</reference>
<dbReference type="EMBL" id="JXTC01000010">
    <property type="protein sequence ID" value="POO01093.1"/>
    <property type="molecule type" value="Genomic_DNA"/>
</dbReference>
<accession>A0A2P5FTG9</accession>
<protein>
    <submittedName>
        <fullName evidence="1">Uncharacterized protein</fullName>
    </submittedName>
</protein>
<name>A0A2P5FTG9_TREOI</name>
<gene>
    <name evidence="1" type="ORF">TorRG33x02_032760</name>
</gene>